<dbReference type="InterPro" id="IPR002901">
    <property type="entry name" value="MGlyc_endo_b_GlcNAc-like_dom"/>
</dbReference>
<evidence type="ECO:0000259" key="12">
    <source>
        <dbReference type="SMART" id="SM00047"/>
    </source>
</evidence>
<dbReference type="FunFam" id="2.10.70.40:FF:000001">
    <property type="entry name" value="Flagellar assembly peptidoglycan hydrolase FlgJ"/>
    <property type="match status" value="1"/>
</dbReference>
<dbReference type="Proteomes" id="UP000321201">
    <property type="component" value="Unassembled WGS sequence"/>
</dbReference>
<dbReference type="GO" id="GO:0071555">
    <property type="term" value="P:cell wall organization"/>
    <property type="evidence" value="ECO:0007669"/>
    <property type="project" value="UniProtKB-KW"/>
</dbReference>
<keyword evidence="9" id="KW-0961">Cell wall biogenesis/degradation</keyword>
<dbReference type="EMBL" id="VPFL01000010">
    <property type="protein sequence ID" value="TXF11819.1"/>
    <property type="molecule type" value="Genomic_DNA"/>
</dbReference>
<sequence length="291" mass="31303">MIRSFEDWNALVIDTRSLDGLRAKARTDPSGTLKSVAREFEAVLMQMMLKSMRQAGASFGLEGAVLDSREIQTYQAMLDQQLVRSAASRGLGLAERLAEQLSRIQAGAGTPAPPPRMPASAPSLPSTAEQAPAPSAPEGFIGRLWKHAQAAAQALGLPARFVIGHAALESGWGRHEIRRPDGRPSHNLFGIKAGAGWTGDTVEVVTTEYVNGRAEKRIERFRAYDSYAEAFADYARLLSANPRYARVLAQGRDPEAFARELARAGYATDPAYAQKLTAVLKSPGLSALSAG</sequence>
<keyword evidence="14" id="KW-1185">Reference proteome</keyword>
<dbReference type="Gene3D" id="2.10.70.40">
    <property type="entry name" value="peptidoglycan hydrolase"/>
    <property type="match status" value="1"/>
</dbReference>
<keyword evidence="13" id="KW-0969">Cilium</keyword>
<dbReference type="Gene3D" id="1.10.530.10">
    <property type="match status" value="1"/>
</dbReference>
<comment type="function">
    <text evidence="1">Flagellum-specific muramidase which hydrolyzes the peptidoglycan layer to assemble the rod structure in the periplasmic space.</text>
</comment>
<accession>A0A5C7EXM6</accession>
<dbReference type="Pfam" id="PF01832">
    <property type="entry name" value="Glucosaminidase"/>
    <property type="match status" value="1"/>
</dbReference>
<comment type="caution">
    <text evidence="13">The sequence shown here is derived from an EMBL/GenBank/DDBJ whole genome shotgun (WGS) entry which is preliminary data.</text>
</comment>
<dbReference type="NCBIfam" id="TIGR02541">
    <property type="entry name" value="flagell_FlgJ"/>
    <property type="match status" value="1"/>
</dbReference>
<organism evidence="13 14">
    <name type="scientific">Pelomicrobium methylotrophicum</name>
    <dbReference type="NCBI Taxonomy" id="2602750"/>
    <lineage>
        <taxon>Bacteria</taxon>
        <taxon>Pseudomonadati</taxon>
        <taxon>Pseudomonadota</taxon>
        <taxon>Hydrogenophilia</taxon>
        <taxon>Hydrogenophilia incertae sedis</taxon>
        <taxon>Pelomicrobium</taxon>
    </lineage>
</organism>
<evidence type="ECO:0000313" key="14">
    <source>
        <dbReference type="Proteomes" id="UP000321201"/>
    </source>
</evidence>
<dbReference type="GO" id="GO:0016798">
    <property type="term" value="F:hydrolase activity, acting on glycosyl bonds"/>
    <property type="evidence" value="ECO:0007669"/>
    <property type="project" value="UniProtKB-KW"/>
</dbReference>
<keyword evidence="6" id="KW-0574">Periplasm</keyword>
<keyword evidence="7 13" id="KW-0378">Hydrolase</keyword>
<dbReference type="InParanoid" id="A0A5C7EXM6"/>
<dbReference type="InterPro" id="IPR013377">
    <property type="entry name" value="FlgJ"/>
</dbReference>
<evidence type="ECO:0000256" key="7">
    <source>
        <dbReference type="ARBA" id="ARBA00022801"/>
    </source>
</evidence>
<evidence type="ECO:0000256" key="5">
    <source>
        <dbReference type="ARBA" id="ARBA00013433"/>
    </source>
</evidence>
<dbReference type="RefSeq" id="WP_147799782.1">
    <property type="nucleotide sequence ID" value="NZ_VPFL01000010.1"/>
</dbReference>
<feature type="domain" description="Mannosyl-glycoprotein endo-beta-N-acetylglucosamidase-like" evidence="12">
    <location>
        <begin position="130"/>
        <end position="289"/>
    </location>
</feature>
<comment type="similarity">
    <text evidence="3">In the N-terminal section; belongs to the FlgJ family.</text>
</comment>
<dbReference type="Pfam" id="PF10135">
    <property type="entry name" value="Rod-binding"/>
    <property type="match status" value="1"/>
</dbReference>
<evidence type="ECO:0000256" key="8">
    <source>
        <dbReference type="ARBA" id="ARBA00023295"/>
    </source>
</evidence>
<evidence type="ECO:0000256" key="2">
    <source>
        <dbReference type="ARBA" id="ARBA00004418"/>
    </source>
</evidence>
<evidence type="ECO:0000256" key="3">
    <source>
        <dbReference type="ARBA" id="ARBA00006880"/>
    </source>
</evidence>
<evidence type="ECO:0000313" key="13">
    <source>
        <dbReference type="EMBL" id="TXF11819.1"/>
    </source>
</evidence>
<dbReference type="PRINTS" id="PR01002">
    <property type="entry name" value="FLGFLGJ"/>
</dbReference>
<dbReference type="GO" id="GO:0044780">
    <property type="term" value="P:bacterial-type flagellum assembly"/>
    <property type="evidence" value="ECO:0007669"/>
    <property type="project" value="InterPro"/>
</dbReference>
<feature type="region of interest" description="Disordered" evidence="11">
    <location>
        <begin position="106"/>
        <end position="135"/>
    </location>
</feature>
<dbReference type="InterPro" id="IPR051056">
    <property type="entry name" value="Glycosyl_Hydrolase_73"/>
</dbReference>
<dbReference type="OrthoDB" id="289937at2"/>
<evidence type="ECO:0000256" key="4">
    <source>
        <dbReference type="ARBA" id="ARBA00007974"/>
    </source>
</evidence>
<evidence type="ECO:0000256" key="11">
    <source>
        <dbReference type="SAM" id="MobiDB-lite"/>
    </source>
</evidence>
<keyword evidence="13" id="KW-0282">Flagellum</keyword>
<evidence type="ECO:0000256" key="1">
    <source>
        <dbReference type="ARBA" id="ARBA00002954"/>
    </source>
</evidence>
<comment type="similarity">
    <text evidence="4">In the C-terminal section; belongs to the glycosyl hydrolase 73 family.</text>
</comment>
<evidence type="ECO:0000256" key="6">
    <source>
        <dbReference type="ARBA" id="ARBA00022764"/>
    </source>
</evidence>
<comment type="subcellular location">
    <subcellularLocation>
        <location evidence="2">Periplasm</location>
    </subcellularLocation>
</comment>
<name>A0A5C7EXM6_9PROT</name>
<evidence type="ECO:0000256" key="10">
    <source>
        <dbReference type="ARBA" id="ARBA00030835"/>
    </source>
</evidence>
<evidence type="ECO:0000256" key="9">
    <source>
        <dbReference type="ARBA" id="ARBA00023316"/>
    </source>
</evidence>
<dbReference type="PANTHER" id="PTHR33308:SF9">
    <property type="entry name" value="PEPTIDOGLYCAN HYDROLASE FLGJ"/>
    <property type="match status" value="1"/>
</dbReference>
<keyword evidence="13" id="KW-0966">Cell projection</keyword>
<dbReference type="SMART" id="SM00047">
    <property type="entry name" value="LYZ2"/>
    <property type="match status" value="1"/>
</dbReference>
<dbReference type="InterPro" id="IPR019301">
    <property type="entry name" value="Flagellar_prot_FlgJ_N"/>
</dbReference>
<dbReference type="GO" id="GO:0071973">
    <property type="term" value="P:bacterial-type flagellum-dependent cell motility"/>
    <property type="evidence" value="ECO:0007669"/>
    <property type="project" value="TreeGrafter"/>
</dbReference>
<dbReference type="GO" id="GO:0042597">
    <property type="term" value="C:periplasmic space"/>
    <property type="evidence" value="ECO:0007669"/>
    <property type="project" value="UniProtKB-SubCell"/>
</dbReference>
<dbReference type="GO" id="GO:0004040">
    <property type="term" value="F:amidase activity"/>
    <property type="evidence" value="ECO:0007669"/>
    <property type="project" value="InterPro"/>
</dbReference>
<protein>
    <recommendedName>
        <fullName evidence="5">Peptidoglycan hydrolase FlgJ</fullName>
    </recommendedName>
    <alternativeName>
        <fullName evidence="10">Muramidase FlgJ</fullName>
    </alternativeName>
</protein>
<dbReference type="AlphaFoldDB" id="A0A5C7EXM6"/>
<reference evidence="13 14" key="1">
    <citation type="submission" date="2019-08" db="EMBL/GenBank/DDBJ databases">
        <title>Pelomicrobium methylotrophicum gen. nov., sp. nov. a moderately thermophilic, facultatively anaerobic, lithoautotrophic and methylotrophic bacterium isolated from a terrestrial mud volcano.</title>
        <authorList>
            <person name="Slobodkina G.B."/>
            <person name="Merkel A.Y."/>
            <person name="Slobodkin A.I."/>
        </authorList>
    </citation>
    <scope>NUCLEOTIDE SEQUENCE [LARGE SCALE GENOMIC DNA]</scope>
    <source>
        <strain evidence="13 14">SM250</strain>
    </source>
</reference>
<gene>
    <name evidence="13" type="primary">flgJ</name>
    <name evidence="13" type="ORF">FR698_08540</name>
</gene>
<dbReference type="FunCoup" id="A0A5C7EXM6">
    <property type="interactions" value="56"/>
</dbReference>
<keyword evidence="8" id="KW-0326">Glycosidase</keyword>
<dbReference type="PANTHER" id="PTHR33308">
    <property type="entry name" value="PEPTIDOGLYCAN HYDROLASE FLGJ"/>
    <property type="match status" value="1"/>
</dbReference>
<proteinExistence type="inferred from homology"/>